<accession>A0A9D3RHJ7</accession>
<dbReference type="EMBL" id="JAFIRN010001355">
    <property type="protein sequence ID" value="KAG5829935.1"/>
    <property type="molecule type" value="Genomic_DNA"/>
</dbReference>
<comment type="caution">
    <text evidence="2">The sequence shown here is derived from an EMBL/GenBank/DDBJ whole genome shotgun (WGS) entry which is preliminary data.</text>
</comment>
<evidence type="ECO:0000313" key="2">
    <source>
        <dbReference type="EMBL" id="KAG5829935.1"/>
    </source>
</evidence>
<evidence type="ECO:0000259" key="1">
    <source>
        <dbReference type="Pfam" id="PF16178"/>
    </source>
</evidence>
<name>A0A9D3RHJ7_ANGAN</name>
<feature type="non-terminal residue" evidence="2">
    <location>
        <position position="1"/>
    </location>
</feature>
<evidence type="ECO:0000313" key="3">
    <source>
        <dbReference type="Proteomes" id="UP001044222"/>
    </source>
</evidence>
<proteinExistence type="predicted"/>
<dbReference type="Proteomes" id="UP001044222">
    <property type="component" value="Unassembled WGS sequence"/>
</dbReference>
<dbReference type="Pfam" id="PF16178">
    <property type="entry name" value="Anoct_dimer"/>
    <property type="match status" value="1"/>
</dbReference>
<organism evidence="2 3">
    <name type="scientific">Anguilla anguilla</name>
    <name type="common">European freshwater eel</name>
    <name type="synonym">Muraena anguilla</name>
    <dbReference type="NCBI Taxonomy" id="7936"/>
    <lineage>
        <taxon>Eukaryota</taxon>
        <taxon>Metazoa</taxon>
        <taxon>Chordata</taxon>
        <taxon>Craniata</taxon>
        <taxon>Vertebrata</taxon>
        <taxon>Euteleostomi</taxon>
        <taxon>Actinopterygii</taxon>
        <taxon>Neopterygii</taxon>
        <taxon>Teleostei</taxon>
        <taxon>Anguilliformes</taxon>
        <taxon>Anguillidae</taxon>
        <taxon>Anguilla</taxon>
    </lineage>
</organism>
<dbReference type="GO" id="GO:0046983">
    <property type="term" value="F:protein dimerization activity"/>
    <property type="evidence" value="ECO:0007669"/>
    <property type="project" value="InterPro"/>
</dbReference>
<dbReference type="InterPro" id="IPR032394">
    <property type="entry name" value="Anoct_dimer"/>
</dbReference>
<reference evidence="2" key="1">
    <citation type="submission" date="2021-01" db="EMBL/GenBank/DDBJ databases">
        <title>A chromosome-scale assembly of European eel, Anguilla anguilla.</title>
        <authorList>
            <person name="Henkel C."/>
            <person name="Jong-Raadsen S.A."/>
            <person name="Dufour S."/>
            <person name="Weltzien F.-A."/>
            <person name="Palstra A.P."/>
            <person name="Pelster B."/>
            <person name="Spaink H.P."/>
            <person name="Van Den Thillart G.E."/>
            <person name="Jansen H."/>
            <person name="Zahm M."/>
            <person name="Klopp C."/>
            <person name="Cedric C."/>
            <person name="Louis A."/>
            <person name="Berthelot C."/>
            <person name="Parey E."/>
            <person name="Roest Crollius H."/>
            <person name="Montfort J."/>
            <person name="Robinson-Rechavi M."/>
            <person name="Bucao C."/>
            <person name="Bouchez O."/>
            <person name="Gislard M."/>
            <person name="Lluch J."/>
            <person name="Milhes M."/>
            <person name="Lampietro C."/>
            <person name="Lopez Roques C."/>
            <person name="Donnadieu C."/>
            <person name="Braasch I."/>
            <person name="Desvignes T."/>
            <person name="Postlethwait J."/>
            <person name="Bobe J."/>
            <person name="Guiguen Y."/>
            <person name="Dirks R."/>
        </authorList>
    </citation>
    <scope>NUCLEOTIDE SEQUENCE</scope>
    <source>
        <strain evidence="2">Tag_6206</strain>
        <tissue evidence="2">Liver</tissue>
    </source>
</reference>
<protein>
    <recommendedName>
        <fullName evidence="1">Anoctamin dimerisation domain-containing protein</fullName>
    </recommendedName>
</protein>
<keyword evidence="3" id="KW-1185">Reference proteome</keyword>
<sequence length="120" mass="14075">ESDDGKTFFLKIHAREVLATHAHLLKIKAPFKANDIPDNRDTPMEWLFKPLRLPSDIMHPEPDYFTSHFDKGKIDFFLLDDKETFFSPSKRNRIVYYILARCPYFTEDCKAKDKTGISGY</sequence>
<dbReference type="AlphaFoldDB" id="A0A9D3RHJ7"/>
<gene>
    <name evidence="2" type="ORF">ANANG_G00320300</name>
</gene>
<feature type="domain" description="Anoctamin dimerisation" evidence="1">
    <location>
        <begin position="3"/>
        <end position="117"/>
    </location>
</feature>